<evidence type="ECO:0000313" key="3">
    <source>
        <dbReference type="Proteomes" id="UP001287983"/>
    </source>
</evidence>
<keyword evidence="1" id="KW-0812">Transmembrane</keyword>
<keyword evidence="1" id="KW-1133">Transmembrane helix</keyword>
<comment type="caution">
    <text evidence="2">The sequence shown here is derived from an EMBL/GenBank/DDBJ whole genome shotgun (WGS) entry which is preliminary data.</text>
</comment>
<evidence type="ECO:0000256" key="1">
    <source>
        <dbReference type="SAM" id="Phobius"/>
    </source>
</evidence>
<protein>
    <submittedName>
        <fullName evidence="2">Uncharacterized protein</fullName>
    </submittedName>
</protein>
<organism evidence="2 3">
    <name type="scientific">Mesomycoplasma ovipneumoniae</name>
    <dbReference type="NCBI Taxonomy" id="29562"/>
    <lineage>
        <taxon>Bacteria</taxon>
        <taxon>Bacillati</taxon>
        <taxon>Mycoplasmatota</taxon>
        <taxon>Mycoplasmoidales</taxon>
        <taxon>Metamycoplasmataceae</taxon>
        <taxon>Mesomycoplasma</taxon>
    </lineage>
</organism>
<dbReference type="AlphaFoldDB" id="A0AAP6CW41"/>
<proteinExistence type="predicted"/>
<keyword evidence="1" id="KW-0472">Membrane</keyword>
<feature type="transmembrane region" description="Helical" evidence="1">
    <location>
        <begin position="7"/>
        <end position="33"/>
    </location>
</feature>
<reference evidence="2" key="1">
    <citation type="submission" date="2023-10" db="EMBL/GenBank/DDBJ databases">
        <title>Genome sequences of Myoplasma ovipneumoniae isolated from sheep.</title>
        <authorList>
            <person name="Spergser J."/>
        </authorList>
    </citation>
    <scope>NUCLEOTIDE SEQUENCE</scope>
    <source>
        <strain evidence="2">5474_3</strain>
    </source>
</reference>
<name>A0AAP6CW41_9BACT</name>
<gene>
    <name evidence="2" type="ORF">R7W55_03030</name>
</gene>
<sequence>MSKIGRFVSTVLAVIVGNILLFAIIIATLYFLFKKQIENFEIDKIKASFEEFQKTFSKLDSEQIKKFQEGFDKLANLDLDSLKTQIDALKDAPEKLQKALKSVEELSKALQTIKAAQPAATAATATANVSQAVMNLGSSPSLFNFLNVAPFIKI</sequence>
<dbReference type="EMBL" id="JAWPFQ010000023">
    <property type="protein sequence ID" value="MDW2916593.1"/>
    <property type="molecule type" value="Genomic_DNA"/>
</dbReference>
<dbReference type="RefSeq" id="WP_318046298.1">
    <property type="nucleotide sequence ID" value="NZ_CP145984.1"/>
</dbReference>
<evidence type="ECO:0000313" key="2">
    <source>
        <dbReference type="EMBL" id="MDW2916593.1"/>
    </source>
</evidence>
<dbReference type="Proteomes" id="UP001287983">
    <property type="component" value="Unassembled WGS sequence"/>
</dbReference>
<accession>A0AAP6CW41</accession>